<dbReference type="Pfam" id="PF22985">
    <property type="entry name" value="KH_BICC1"/>
    <property type="match status" value="1"/>
</dbReference>
<reference evidence="3" key="1">
    <citation type="submission" date="2019-05" db="EMBL/GenBank/DDBJ databases">
        <title>Annotation for the trematode Fasciolopsis buski.</title>
        <authorList>
            <person name="Choi Y.-J."/>
        </authorList>
    </citation>
    <scope>NUCLEOTIDE SEQUENCE</scope>
    <source>
        <strain evidence="3">HT</strain>
        <tissue evidence="3">Whole worm</tissue>
    </source>
</reference>
<dbReference type="InterPro" id="IPR054727">
    <property type="entry name" value="BICC1_KH"/>
</dbReference>
<feature type="domain" description="Protein bicaudal C homolog 1 KH-like" evidence="2">
    <location>
        <begin position="43"/>
        <end position="93"/>
    </location>
</feature>
<organism evidence="3 4">
    <name type="scientific">Fasciolopsis buskii</name>
    <dbReference type="NCBI Taxonomy" id="27845"/>
    <lineage>
        <taxon>Eukaryota</taxon>
        <taxon>Metazoa</taxon>
        <taxon>Spiralia</taxon>
        <taxon>Lophotrochozoa</taxon>
        <taxon>Platyhelminthes</taxon>
        <taxon>Trematoda</taxon>
        <taxon>Digenea</taxon>
        <taxon>Plagiorchiida</taxon>
        <taxon>Echinostomata</taxon>
        <taxon>Echinostomatoidea</taxon>
        <taxon>Fasciolidae</taxon>
        <taxon>Fasciolopsis</taxon>
    </lineage>
</organism>
<evidence type="ECO:0000313" key="4">
    <source>
        <dbReference type="Proteomes" id="UP000728185"/>
    </source>
</evidence>
<gene>
    <name evidence="3" type="ORF">FBUS_06052</name>
</gene>
<evidence type="ECO:0000313" key="3">
    <source>
        <dbReference type="EMBL" id="KAA0193802.1"/>
    </source>
</evidence>
<dbReference type="Proteomes" id="UP000728185">
    <property type="component" value="Unassembled WGS sequence"/>
</dbReference>
<evidence type="ECO:0000256" key="1">
    <source>
        <dbReference type="SAM" id="MobiDB-lite"/>
    </source>
</evidence>
<dbReference type="OrthoDB" id="271862at2759"/>
<sequence length="241" mass="26416">MLMSVLCRNSLIEGCSPTCPPVPQNLLPVTLMFGVCPEESEWLKHLDISQLGEQYDVTVDVTAKTRQPIRSVVIRTIEKNIRSLYSTWQVITGIIHQLGKHGSCSNAILTSLNLPHGCRNGAPTSSGPSTTSEHATDKGRNGSRLALLHTPSNHLPAHVGRNPDMTNSSGPYMSMNWIEWNSINHGNLLPLVCPMQSTPADSPSDQVVTETTAFEQNAQLRLSSGLPTIPNRPMYENRLTK</sequence>
<accession>A0A8E0VMA4</accession>
<comment type="caution">
    <text evidence="3">The sequence shown here is derived from an EMBL/GenBank/DDBJ whole genome shotgun (WGS) entry which is preliminary data.</text>
</comment>
<feature type="compositionally biased region" description="Low complexity" evidence="1">
    <location>
        <begin position="123"/>
        <end position="132"/>
    </location>
</feature>
<name>A0A8E0VMA4_9TREM</name>
<feature type="region of interest" description="Disordered" evidence="1">
    <location>
        <begin position="222"/>
        <end position="241"/>
    </location>
</feature>
<protein>
    <recommendedName>
        <fullName evidence="2">Protein bicaudal C homolog 1 KH-like domain-containing protein</fullName>
    </recommendedName>
</protein>
<dbReference type="EMBL" id="LUCM01004795">
    <property type="protein sequence ID" value="KAA0193802.1"/>
    <property type="molecule type" value="Genomic_DNA"/>
</dbReference>
<feature type="region of interest" description="Disordered" evidence="1">
    <location>
        <begin position="119"/>
        <end position="139"/>
    </location>
</feature>
<dbReference type="AlphaFoldDB" id="A0A8E0VMA4"/>
<evidence type="ECO:0000259" key="2">
    <source>
        <dbReference type="Pfam" id="PF22985"/>
    </source>
</evidence>
<proteinExistence type="predicted"/>
<keyword evidence="4" id="KW-1185">Reference proteome</keyword>